<dbReference type="Proteomes" id="UP001487740">
    <property type="component" value="Unassembled WGS sequence"/>
</dbReference>
<dbReference type="Pfam" id="PF01531">
    <property type="entry name" value="Glyco_transf_11"/>
    <property type="match status" value="1"/>
</dbReference>
<keyword evidence="3" id="KW-0333">Golgi apparatus</keyword>
<reference evidence="4 5" key="1">
    <citation type="submission" date="2023-03" db="EMBL/GenBank/DDBJ databases">
        <title>High-quality genome of Scylla paramamosain provides insights in environmental adaptation.</title>
        <authorList>
            <person name="Zhang L."/>
        </authorList>
    </citation>
    <scope>NUCLEOTIDE SEQUENCE [LARGE SCALE GENOMIC DNA]</scope>
    <source>
        <strain evidence="4">LZ_2023a</strain>
        <tissue evidence="4">Muscle</tissue>
    </source>
</reference>
<dbReference type="GO" id="GO:0005975">
    <property type="term" value="P:carbohydrate metabolic process"/>
    <property type="evidence" value="ECO:0007669"/>
    <property type="project" value="InterPro"/>
</dbReference>
<dbReference type="InterPro" id="IPR002516">
    <property type="entry name" value="Glyco_trans_11"/>
</dbReference>
<evidence type="ECO:0000256" key="1">
    <source>
        <dbReference type="ARBA" id="ARBA00022676"/>
    </source>
</evidence>
<keyword evidence="5" id="KW-1185">Reference proteome</keyword>
<sequence>MNDGGRLGNKLCQYASLYLLRHLYGVRVSITKKMNATLSKIIKNIVLPVHDSNCFTRKTKRISYEDLCKKLYTTASQVRANTSKTVITEPLLHTSFYVYTNPAPRDLLSAHRALVQSLFKFRDEVVKAAIKNIDAALKPFNATYYERDFSIITVHVRRTDYTWFIKHKYNLSQLDELYFTRAFQFYRERLKQPVFLVLSDDPKWCKQKLKAEDVRVIASNSPAVDMVAASLGDHHVTSYGTFSFIGALLGQGHITHPINNNTRYSTNCVDSSFWHNISRDKSFKVDNSNVVL</sequence>
<dbReference type="EC" id="2.4.1.-" evidence="3"/>
<keyword evidence="1 3" id="KW-0328">Glycosyltransferase</keyword>
<evidence type="ECO:0000256" key="2">
    <source>
        <dbReference type="ARBA" id="ARBA00022679"/>
    </source>
</evidence>
<comment type="similarity">
    <text evidence="3">Belongs to the glycosyltransferase 11 family.</text>
</comment>
<organism evidence="4 5">
    <name type="scientific">Scylla paramamosain</name>
    <name type="common">Mud crab</name>
    <dbReference type="NCBI Taxonomy" id="85552"/>
    <lineage>
        <taxon>Eukaryota</taxon>
        <taxon>Metazoa</taxon>
        <taxon>Ecdysozoa</taxon>
        <taxon>Arthropoda</taxon>
        <taxon>Crustacea</taxon>
        <taxon>Multicrustacea</taxon>
        <taxon>Malacostraca</taxon>
        <taxon>Eumalacostraca</taxon>
        <taxon>Eucarida</taxon>
        <taxon>Decapoda</taxon>
        <taxon>Pleocyemata</taxon>
        <taxon>Brachyura</taxon>
        <taxon>Eubrachyura</taxon>
        <taxon>Portunoidea</taxon>
        <taxon>Portunidae</taxon>
        <taxon>Portuninae</taxon>
        <taxon>Scylla</taxon>
    </lineage>
</organism>
<evidence type="ECO:0000313" key="5">
    <source>
        <dbReference type="Proteomes" id="UP001487740"/>
    </source>
</evidence>
<keyword evidence="3" id="KW-0735">Signal-anchor</keyword>
<name>A0AAW0SYE9_SCYPA</name>
<dbReference type="GO" id="GO:0032580">
    <property type="term" value="C:Golgi cisterna membrane"/>
    <property type="evidence" value="ECO:0007669"/>
    <property type="project" value="UniProtKB-SubCell"/>
</dbReference>
<keyword evidence="3" id="KW-0325">Glycoprotein</keyword>
<comment type="pathway">
    <text evidence="3">Protein modification; protein glycosylation.</text>
</comment>
<accession>A0AAW0SYE9</accession>
<comment type="subcellular location">
    <subcellularLocation>
        <location evidence="3">Golgi apparatus</location>
        <location evidence="3">Golgi stack membrane</location>
        <topology evidence="3">Single-pass type II membrane protein</topology>
    </subcellularLocation>
</comment>
<dbReference type="EMBL" id="JARAKH010000042">
    <property type="protein sequence ID" value="KAK8380176.1"/>
    <property type="molecule type" value="Genomic_DNA"/>
</dbReference>
<dbReference type="PANTHER" id="PTHR11927:SF9">
    <property type="entry name" value="L-FUCOSYLTRANSFERASE"/>
    <property type="match status" value="1"/>
</dbReference>
<keyword evidence="2 3" id="KW-0808">Transferase</keyword>
<evidence type="ECO:0000256" key="3">
    <source>
        <dbReference type="RuleBase" id="RU363129"/>
    </source>
</evidence>
<protein>
    <recommendedName>
        <fullName evidence="3">L-Fucosyltransferase</fullName>
        <ecNumber evidence="3">2.4.1.-</ecNumber>
    </recommendedName>
</protein>
<dbReference type="PANTHER" id="PTHR11927">
    <property type="entry name" value="GALACTOSIDE 2-L-FUCOSYLTRANSFERASE"/>
    <property type="match status" value="1"/>
</dbReference>
<keyword evidence="3" id="KW-0812">Transmembrane</keyword>
<evidence type="ECO:0000313" key="4">
    <source>
        <dbReference type="EMBL" id="KAK8380176.1"/>
    </source>
</evidence>
<dbReference type="CDD" id="cd11301">
    <property type="entry name" value="Fut1_Fut2_like"/>
    <property type="match status" value="1"/>
</dbReference>
<dbReference type="AlphaFoldDB" id="A0AAW0SYE9"/>
<dbReference type="GO" id="GO:0008107">
    <property type="term" value="F:galactoside 2-alpha-L-fucosyltransferase activity"/>
    <property type="evidence" value="ECO:0007669"/>
    <property type="project" value="InterPro"/>
</dbReference>
<proteinExistence type="inferred from homology"/>
<comment type="caution">
    <text evidence="4">The sequence shown here is derived from an EMBL/GenBank/DDBJ whole genome shotgun (WGS) entry which is preliminary data.</text>
</comment>
<gene>
    <name evidence="4" type="ORF">O3P69_016663</name>
</gene>